<dbReference type="SUPFAM" id="SSF46785">
    <property type="entry name" value="Winged helix' DNA-binding domain"/>
    <property type="match status" value="1"/>
</dbReference>
<gene>
    <name evidence="1" type="ORF">ACFQJ9_07700</name>
</gene>
<accession>A0ABD5Z284</accession>
<dbReference type="Proteomes" id="UP001596447">
    <property type="component" value="Unassembled WGS sequence"/>
</dbReference>
<keyword evidence="2" id="KW-1185">Reference proteome</keyword>
<evidence type="ECO:0000313" key="2">
    <source>
        <dbReference type="Proteomes" id="UP001596447"/>
    </source>
</evidence>
<dbReference type="InterPro" id="IPR036388">
    <property type="entry name" value="WH-like_DNA-bd_sf"/>
</dbReference>
<dbReference type="Gene3D" id="1.10.10.10">
    <property type="entry name" value="Winged helix-like DNA-binding domain superfamily/Winged helix DNA-binding domain"/>
    <property type="match status" value="1"/>
</dbReference>
<sequence length="86" mass="9536">MNAPQFPTPLPDEVESPRAKLVYLYLQTTEGATVEDLEACLDLPRITLLSVLKTLRKRDVVERDGNHYVPTAADVEEVESATARPA</sequence>
<comment type="caution">
    <text evidence="1">The sequence shown here is derived from an EMBL/GenBank/DDBJ whole genome shotgun (WGS) entry which is preliminary data.</text>
</comment>
<evidence type="ECO:0000313" key="1">
    <source>
        <dbReference type="EMBL" id="MFC7199297.1"/>
    </source>
</evidence>
<dbReference type="RefSeq" id="WP_279529236.1">
    <property type="nucleotide sequence ID" value="NZ_CP122312.1"/>
</dbReference>
<name>A0ABD5Z284_9EURY</name>
<organism evidence="1 2">
    <name type="scientific">Halospeciosus flavus</name>
    <dbReference type="NCBI Taxonomy" id="3032283"/>
    <lineage>
        <taxon>Archaea</taxon>
        <taxon>Methanobacteriati</taxon>
        <taxon>Methanobacteriota</taxon>
        <taxon>Stenosarchaea group</taxon>
        <taxon>Halobacteria</taxon>
        <taxon>Halobacteriales</taxon>
        <taxon>Halobacteriaceae</taxon>
        <taxon>Halospeciosus</taxon>
    </lineage>
</organism>
<reference evidence="1 2" key="1">
    <citation type="journal article" date="2019" name="Int. J. Syst. Evol. Microbiol.">
        <title>The Global Catalogue of Microorganisms (GCM) 10K type strain sequencing project: providing services to taxonomists for standard genome sequencing and annotation.</title>
        <authorList>
            <consortium name="The Broad Institute Genomics Platform"/>
            <consortium name="The Broad Institute Genome Sequencing Center for Infectious Disease"/>
            <person name="Wu L."/>
            <person name="Ma J."/>
        </authorList>
    </citation>
    <scope>NUCLEOTIDE SEQUENCE [LARGE SCALE GENOMIC DNA]</scope>
    <source>
        <strain evidence="1 2">XZGYJ-43</strain>
    </source>
</reference>
<dbReference type="AlphaFoldDB" id="A0ABD5Z284"/>
<dbReference type="EMBL" id="JBHTAR010000011">
    <property type="protein sequence ID" value="MFC7199297.1"/>
    <property type="molecule type" value="Genomic_DNA"/>
</dbReference>
<dbReference type="InterPro" id="IPR036390">
    <property type="entry name" value="WH_DNA-bd_sf"/>
</dbReference>
<proteinExistence type="predicted"/>
<protein>
    <submittedName>
        <fullName evidence="1">TrmB family transcriptional regulator</fullName>
    </submittedName>
</protein>